<dbReference type="RefSeq" id="WP_183456418.1">
    <property type="nucleotide sequence ID" value="NZ_JACHWZ010000002.1"/>
</dbReference>
<organism evidence="2 3">
    <name type="scientific">Microbulbifer rhizosphaerae</name>
    <dbReference type="NCBI Taxonomy" id="1562603"/>
    <lineage>
        <taxon>Bacteria</taxon>
        <taxon>Pseudomonadati</taxon>
        <taxon>Pseudomonadota</taxon>
        <taxon>Gammaproteobacteria</taxon>
        <taxon>Cellvibrionales</taxon>
        <taxon>Microbulbiferaceae</taxon>
        <taxon>Microbulbifer</taxon>
    </lineage>
</organism>
<feature type="region of interest" description="Disordered" evidence="1">
    <location>
        <begin position="11"/>
        <end position="76"/>
    </location>
</feature>
<comment type="caution">
    <text evidence="2">The sequence shown here is derived from an EMBL/GenBank/DDBJ whole genome shotgun (WGS) entry which is preliminary data.</text>
</comment>
<dbReference type="Proteomes" id="UP000535937">
    <property type="component" value="Unassembled WGS sequence"/>
</dbReference>
<evidence type="ECO:0000256" key="1">
    <source>
        <dbReference type="SAM" id="MobiDB-lite"/>
    </source>
</evidence>
<sequence length="76" mass="8775">MDKDIQKALEEAKKRLDKMKPGIEKRHKKGLENSTEEPEGLKSGGTNDLTKRRAIKEQKDEKLPLKAQTAPIWKRH</sequence>
<dbReference type="EMBL" id="JACHWZ010000002">
    <property type="protein sequence ID" value="MBB3059727.1"/>
    <property type="molecule type" value="Genomic_DNA"/>
</dbReference>
<proteinExistence type="predicted"/>
<feature type="compositionally biased region" description="Basic and acidic residues" evidence="1">
    <location>
        <begin position="11"/>
        <end position="24"/>
    </location>
</feature>
<evidence type="ECO:0000313" key="2">
    <source>
        <dbReference type="EMBL" id="MBB3059727.1"/>
    </source>
</evidence>
<name>A0A7W4Z7P6_9GAMM</name>
<feature type="compositionally biased region" description="Basic and acidic residues" evidence="1">
    <location>
        <begin position="49"/>
        <end position="64"/>
    </location>
</feature>
<keyword evidence="3" id="KW-1185">Reference proteome</keyword>
<accession>A0A7W4Z7P6</accession>
<reference evidence="2 3" key="1">
    <citation type="submission" date="2020-08" db="EMBL/GenBank/DDBJ databases">
        <title>Genomic Encyclopedia of Type Strains, Phase III (KMG-III): the genomes of soil and plant-associated and newly described type strains.</title>
        <authorList>
            <person name="Whitman W."/>
        </authorList>
    </citation>
    <scope>NUCLEOTIDE SEQUENCE [LARGE SCALE GENOMIC DNA]</scope>
    <source>
        <strain evidence="2 3">CECT 8799</strain>
    </source>
</reference>
<gene>
    <name evidence="2" type="ORF">FHS09_000535</name>
</gene>
<protein>
    <submittedName>
        <fullName evidence="2">Uncharacterized protein</fullName>
    </submittedName>
</protein>
<dbReference type="AlphaFoldDB" id="A0A7W4Z7P6"/>
<evidence type="ECO:0000313" key="3">
    <source>
        <dbReference type="Proteomes" id="UP000535937"/>
    </source>
</evidence>